<dbReference type="AlphaFoldDB" id="A0A2T9WRP7"/>
<dbReference type="InterPro" id="IPR006678">
    <property type="entry name" value="tRNA_intron_Endonuc_N"/>
</dbReference>
<sequence>MEKIIVREFNNKFILNKEFYDKIGRIGKMDKDYIILEPEEALYCIKKGWIKLEGINNFLDFIKKYKNILNMKKFYVFEDLRNKGYYVDIENDSIILYTDYKKEKILYYIYPIYENEFLYIKDILNFMDSKNLNKIILAIIDIENDIVYYEINELFL</sequence>
<name>A0A2T9WRP7_NANST</name>
<dbReference type="Proteomes" id="UP000245908">
    <property type="component" value="Unassembled WGS sequence"/>
</dbReference>
<dbReference type="SUPFAM" id="SSF53032">
    <property type="entry name" value="tRNA-intron endonuclease catalytic domain-like"/>
    <property type="match status" value="1"/>
</dbReference>
<accession>A0A2T9WRP7</accession>
<protein>
    <recommendedName>
        <fullName evidence="1">tRNA intron endonuclease N-terminal domain-containing protein</fullName>
    </recommendedName>
</protein>
<dbReference type="InterPro" id="IPR036167">
    <property type="entry name" value="tRNA_intron_Endo_cat-like_sf"/>
</dbReference>
<dbReference type="Gene3D" id="3.40.1350.150">
    <property type="match status" value="1"/>
</dbReference>
<dbReference type="Pfam" id="PF02778">
    <property type="entry name" value="tRNA_int_endo_N"/>
    <property type="match status" value="1"/>
</dbReference>
<reference evidence="2 3" key="1">
    <citation type="journal article" date="2015" name="Appl. Environ. Microbiol.">
        <title>Nanoarchaeota, Their Sulfolobales Host, and Nanoarchaeota Virus Distribution across Yellowstone National Park Hot Springs.</title>
        <authorList>
            <person name="Munson-McGee J.H."/>
            <person name="Field E.K."/>
            <person name="Bateson M."/>
            <person name="Rooney C."/>
            <person name="Stepanauskas R."/>
            <person name="Young M.J."/>
        </authorList>
    </citation>
    <scope>NUCLEOTIDE SEQUENCE [LARGE SCALE GENOMIC DNA]</scope>
    <source>
        <strain evidence="2">SCGC AB-777_O03</strain>
    </source>
</reference>
<comment type="caution">
    <text evidence="2">The sequence shown here is derived from an EMBL/GenBank/DDBJ whole genome shotgun (WGS) entry which is preliminary data.</text>
</comment>
<dbReference type="GO" id="GO:0000213">
    <property type="term" value="F:tRNA-intron lyase activity"/>
    <property type="evidence" value="ECO:0007669"/>
    <property type="project" value="InterPro"/>
</dbReference>
<evidence type="ECO:0000259" key="1">
    <source>
        <dbReference type="Pfam" id="PF02778"/>
    </source>
</evidence>
<gene>
    <name evidence="2" type="ORF">DDW05_02765</name>
</gene>
<proteinExistence type="predicted"/>
<dbReference type="GO" id="GO:0006388">
    <property type="term" value="P:tRNA splicing, via endonucleolytic cleavage and ligation"/>
    <property type="evidence" value="ECO:0007669"/>
    <property type="project" value="InterPro"/>
</dbReference>
<dbReference type="EMBL" id="QEFH01000026">
    <property type="protein sequence ID" value="PVU70506.1"/>
    <property type="molecule type" value="Genomic_DNA"/>
</dbReference>
<organism evidence="2 3">
    <name type="scientific">Nanobsidianus stetteri</name>
    <dbReference type="NCBI Taxonomy" id="1294122"/>
    <lineage>
        <taxon>Archaea</taxon>
        <taxon>Nanobdellota</taxon>
        <taxon>Candidatus Nanoarchaeia</taxon>
        <taxon>Nanoarchaeales</taxon>
        <taxon>Nanopusillaceae</taxon>
        <taxon>Candidatus Nanobsidianus</taxon>
    </lineage>
</organism>
<evidence type="ECO:0000313" key="2">
    <source>
        <dbReference type="EMBL" id="PVU70506.1"/>
    </source>
</evidence>
<feature type="domain" description="tRNA intron endonuclease N-terminal" evidence="1">
    <location>
        <begin position="27"/>
        <end position="53"/>
    </location>
</feature>
<evidence type="ECO:0000313" key="3">
    <source>
        <dbReference type="Proteomes" id="UP000245908"/>
    </source>
</evidence>